<gene>
    <name evidence="1" type="ORF">C0Q70_03821</name>
</gene>
<dbReference type="AlphaFoldDB" id="A0A2T7PTS7"/>
<dbReference type="Proteomes" id="UP000245119">
    <property type="component" value="Linkage Group LG2"/>
</dbReference>
<reference evidence="1 2" key="1">
    <citation type="submission" date="2018-04" db="EMBL/GenBank/DDBJ databases">
        <title>The genome of golden apple snail Pomacea canaliculata provides insight into stress tolerance and invasive adaptation.</title>
        <authorList>
            <person name="Liu C."/>
            <person name="Liu B."/>
            <person name="Ren Y."/>
            <person name="Zhang Y."/>
            <person name="Wang H."/>
            <person name="Li S."/>
            <person name="Jiang F."/>
            <person name="Yin L."/>
            <person name="Zhang G."/>
            <person name="Qian W."/>
            <person name="Fan W."/>
        </authorList>
    </citation>
    <scope>NUCLEOTIDE SEQUENCE [LARGE SCALE GENOMIC DNA]</scope>
    <source>
        <strain evidence="1">SZHN2017</strain>
        <tissue evidence="1">Muscle</tissue>
    </source>
</reference>
<sequence>MFEEATAICIFHRVEGIFKLYLVKSLMKMHRLPWKLENEQLPVHPPPGEARAKRRESRAMVDVRGGNDVCTRAPCADTDTAGETNVCLRVAAQRRRASAVVPLCRPWFRRKQKIPEGFEDTTICSGIQEFQISTPKHLRQDTHLTRMAQSLSSGT</sequence>
<name>A0A2T7PTS7_POMCA</name>
<proteinExistence type="predicted"/>
<comment type="caution">
    <text evidence="1">The sequence shown here is derived from an EMBL/GenBank/DDBJ whole genome shotgun (WGS) entry which is preliminary data.</text>
</comment>
<accession>A0A2T7PTS7</accession>
<evidence type="ECO:0000313" key="1">
    <source>
        <dbReference type="EMBL" id="PVD36831.1"/>
    </source>
</evidence>
<keyword evidence="2" id="KW-1185">Reference proteome</keyword>
<protein>
    <submittedName>
        <fullName evidence="1">Uncharacterized protein</fullName>
    </submittedName>
</protein>
<evidence type="ECO:0000313" key="2">
    <source>
        <dbReference type="Proteomes" id="UP000245119"/>
    </source>
</evidence>
<dbReference type="EMBL" id="PZQS01000002">
    <property type="protein sequence ID" value="PVD36831.1"/>
    <property type="molecule type" value="Genomic_DNA"/>
</dbReference>
<organism evidence="1 2">
    <name type="scientific">Pomacea canaliculata</name>
    <name type="common">Golden apple snail</name>
    <dbReference type="NCBI Taxonomy" id="400727"/>
    <lineage>
        <taxon>Eukaryota</taxon>
        <taxon>Metazoa</taxon>
        <taxon>Spiralia</taxon>
        <taxon>Lophotrochozoa</taxon>
        <taxon>Mollusca</taxon>
        <taxon>Gastropoda</taxon>
        <taxon>Caenogastropoda</taxon>
        <taxon>Architaenioglossa</taxon>
        <taxon>Ampullarioidea</taxon>
        <taxon>Ampullariidae</taxon>
        <taxon>Pomacea</taxon>
    </lineage>
</organism>